<evidence type="ECO:0000313" key="5">
    <source>
        <dbReference type="Proteomes" id="UP000823046"/>
    </source>
</evidence>
<sequence length="1025" mass="116172">MKGMKGSGANTPIKSIDERSCEPSLSTGGISLLDGGQEEEMNDKQARHEKNLNSRQDLVQENMQPPGVFTIDNHGASPMTKRSGANNYTAGTCQKDAKTSGKTSKALKVSDANAFESTMKNDLAIKQSSSSSLEEPQNQVAKSKITVPRPLPGNKVIQASKDIVNLDSFSLIETVEYSLRRTLKQQTEEIVKQTELRKKQFQEEKDEILKSAQDIQTKMKQDEKSIDTYLDSLYSYERKPLRSTAIVKEIISTYKLGTPASLKMKEIDLHYDKRTKQLLQQEFLARERLRKRIKAGELQLYQRETQAKEQLQSLKQNWQQLLRITEARIRSFIQKTEFDVKSMERSAALIPTSLISRSSQNIIRAPLTTISNVLSYHLSWKSQAIFLTIQLKLCRSVLDKLIPGNYAIRCLLRDKLGGRRLNLSLRRSVLQQMLTVYYEQTHGVVPDTEAVSSSALYINTEDTALRLDESIHILLPARKYLRPSMTLSFELCYLHDEEQPYDTVVGWGSFPLLQSNLRVLDGNYKVPLLRGKINKSYTRFIQFEESINQGLDNWLCNLYFMCKPFFYTARSPTTFEIPCISSENTLNPKKVDIEVKNSKQNTEINGSTYKIHENKMEINNNYYSTTNPLENLQSISFNTIAFPYESEKFDSTASAASITKINLANENLEYSKLPSSEALQILASELRLPMAEKAAFQDYHYSVFTGSKSASTFRSYLFTIFADGIIPPYGHHFTFYFGLIAIFVPWIATIVDVILYSGTASIDFFRIANIFGATNQVASVGMLLTILLYITLMTVAIGLFYYFILRVYGEKKLRDLFRRLNGMEKEFLVPIDTTVTEQYVQHVCESAKYYLVSDNPNNCRESIQGDANSKNTATACTYITILRINPEAGTQELHRQLFRDEEGYFYSVRPKNVFVDLLEEFKSIATSETFYTNESIVLRSQANVKNMNQSLHIAQAAGSSASAADRDGAVFVQDVTPTGMGDTPNYSSYDTSPQQASLQCDNQINCSSRDTEQVEIDPSLTLEMF</sequence>
<feature type="region of interest" description="Disordered" evidence="2">
    <location>
        <begin position="1"/>
        <end position="48"/>
    </location>
</feature>
<dbReference type="InterPro" id="IPR031390">
    <property type="entry name" value="OFCC1"/>
</dbReference>
<comment type="caution">
    <text evidence="4">The sequence shown here is derived from an EMBL/GenBank/DDBJ whole genome shotgun (WGS) entry which is preliminary data.</text>
</comment>
<accession>A0ABQ7J7P8</accession>
<feature type="transmembrane region" description="Helical" evidence="3">
    <location>
        <begin position="777"/>
        <end position="804"/>
    </location>
</feature>
<dbReference type="Proteomes" id="UP000823046">
    <property type="component" value="Unassembled WGS sequence"/>
</dbReference>
<evidence type="ECO:0000256" key="1">
    <source>
        <dbReference type="SAM" id="Coils"/>
    </source>
</evidence>
<keyword evidence="1" id="KW-0175">Coiled coil</keyword>
<keyword evidence="3" id="KW-0472">Membrane</keyword>
<name>A0ABQ7J7P8_9APIC</name>
<feature type="coiled-coil region" evidence="1">
    <location>
        <begin position="301"/>
        <end position="328"/>
    </location>
</feature>
<feature type="transmembrane region" description="Helical" evidence="3">
    <location>
        <begin position="735"/>
        <end position="756"/>
    </location>
</feature>
<feature type="coiled-coil region" evidence="1">
    <location>
        <begin position="184"/>
        <end position="218"/>
    </location>
</feature>
<dbReference type="EMBL" id="JADAQX010000628">
    <property type="protein sequence ID" value="KAF8819715.1"/>
    <property type="molecule type" value="Genomic_DNA"/>
</dbReference>
<keyword evidence="3" id="KW-1133">Transmembrane helix</keyword>
<evidence type="ECO:0000256" key="2">
    <source>
        <dbReference type="SAM" id="MobiDB-lite"/>
    </source>
</evidence>
<gene>
    <name evidence="4" type="ORF">IE077_004076</name>
</gene>
<organism evidence="4 5">
    <name type="scientific">Cardiosporidium cionae</name>
    <dbReference type="NCBI Taxonomy" id="476202"/>
    <lineage>
        <taxon>Eukaryota</taxon>
        <taxon>Sar</taxon>
        <taxon>Alveolata</taxon>
        <taxon>Apicomplexa</taxon>
        <taxon>Aconoidasida</taxon>
        <taxon>Nephromycida</taxon>
        <taxon>Cardiosporidium</taxon>
    </lineage>
</organism>
<reference evidence="4 5" key="1">
    <citation type="journal article" date="2020" name="bioRxiv">
        <title>Metabolic contributions of an alphaproteobacterial endosymbiont in the apicomplexan Cardiosporidium cionae.</title>
        <authorList>
            <person name="Hunter E.S."/>
            <person name="Paight C.J."/>
            <person name="Lane C.E."/>
        </authorList>
    </citation>
    <scope>NUCLEOTIDE SEQUENCE [LARGE SCALE GENOMIC DNA]</scope>
    <source>
        <strain evidence="4">ESH_2018</strain>
    </source>
</reference>
<evidence type="ECO:0000313" key="4">
    <source>
        <dbReference type="EMBL" id="KAF8819715.1"/>
    </source>
</evidence>
<dbReference type="PANTHER" id="PTHR33862:SF3">
    <property type="entry name" value="OROFACIAL CLEFT 1 CANDIDATE GENE 1 PROTEIN"/>
    <property type="match status" value="1"/>
</dbReference>
<protein>
    <submittedName>
        <fullName evidence="4">Uncharacterized protein</fullName>
    </submittedName>
</protein>
<keyword evidence="5" id="KW-1185">Reference proteome</keyword>
<dbReference type="PANTHER" id="PTHR33862">
    <property type="entry name" value="OROFACIAL CLEFT 1 CANDIDATE GENE 1 PROTEIN"/>
    <property type="match status" value="1"/>
</dbReference>
<proteinExistence type="predicted"/>
<keyword evidence="3" id="KW-0812">Transmembrane</keyword>
<evidence type="ECO:0000256" key="3">
    <source>
        <dbReference type="SAM" id="Phobius"/>
    </source>
</evidence>